<dbReference type="GO" id="GO:0016020">
    <property type="term" value="C:membrane"/>
    <property type="evidence" value="ECO:0007669"/>
    <property type="project" value="UniProtKB-SubCell"/>
</dbReference>
<keyword evidence="8 10" id="KW-0472">Membrane</keyword>
<feature type="domain" description="Wax synthase" evidence="11">
    <location>
        <begin position="102"/>
        <end position="174"/>
    </location>
</feature>
<feature type="transmembrane region" description="Helical" evidence="10">
    <location>
        <begin position="64"/>
        <end position="88"/>
    </location>
</feature>
<dbReference type="AlphaFoldDB" id="A0A7J0EXI2"/>
<comment type="caution">
    <text evidence="12">The sequence shown here is derived from an EMBL/GenBank/DDBJ whole genome shotgun (WGS) entry which is preliminary data.</text>
</comment>
<proteinExistence type="inferred from homology"/>
<keyword evidence="4 12" id="KW-0808">Transferase</keyword>
<organism evidence="12 13">
    <name type="scientific">Actinidia rufa</name>
    <dbReference type="NCBI Taxonomy" id="165716"/>
    <lineage>
        <taxon>Eukaryota</taxon>
        <taxon>Viridiplantae</taxon>
        <taxon>Streptophyta</taxon>
        <taxon>Embryophyta</taxon>
        <taxon>Tracheophyta</taxon>
        <taxon>Spermatophyta</taxon>
        <taxon>Magnoliopsida</taxon>
        <taxon>eudicotyledons</taxon>
        <taxon>Gunneridae</taxon>
        <taxon>Pentapetalae</taxon>
        <taxon>asterids</taxon>
        <taxon>Ericales</taxon>
        <taxon>Actinidiaceae</taxon>
        <taxon>Actinidia</taxon>
    </lineage>
</organism>
<feature type="transmembrane region" description="Helical" evidence="10">
    <location>
        <begin position="147"/>
        <end position="168"/>
    </location>
</feature>
<dbReference type="PANTHER" id="PTHR31595:SF57">
    <property type="entry name" value="OS04G0481900 PROTEIN"/>
    <property type="match status" value="1"/>
</dbReference>
<dbReference type="OrthoDB" id="1077582at2759"/>
<dbReference type="EMBL" id="BJWL01000007">
    <property type="protein sequence ID" value="GFY90649.1"/>
    <property type="molecule type" value="Genomic_DNA"/>
</dbReference>
<comment type="similarity">
    <text evidence="3">Belongs to the wax synthase family.</text>
</comment>
<accession>A0A7J0EXI2</accession>
<evidence type="ECO:0000256" key="9">
    <source>
        <dbReference type="ARBA" id="ARBA00023315"/>
    </source>
</evidence>
<dbReference type="PANTHER" id="PTHR31595">
    <property type="entry name" value="LONG-CHAIN-ALCOHOL O-FATTY-ACYLTRANSFERASE 3-RELATED"/>
    <property type="match status" value="1"/>
</dbReference>
<sequence length="210" mass="23484">MEGEIRNGIVVWITVLASLCYCHTIAKFIPKGPLSSSNPPITLRHFILFACLPIKYKELIHPKVILVFYCLHVYLMLELLLVTAAALVPTVARLELELERPFNEPYLSTSLQNFWGRRWNLIVSDILRSIVYHPVRSICSPLIGKKWAVVPAVLATFFVSGIMHELIFYHAGRLKTHMGVEVARYGFGAGGNCIRGGYCLVALPSAGFTV</sequence>
<dbReference type="Proteomes" id="UP000585474">
    <property type="component" value="Unassembled WGS sequence"/>
</dbReference>
<comment type="pathway">
    <text evidence="2">Secondary metabolite biosynthesis.</text>
</comment>
<gene>
    <name evidence="12" type="ORF">Acr_07g0008460</name>
</gene>
<evidence type="ECO:0000256" key="5">
    <source>
        <dbReference type="ARBA" id="ARBA00022692"/>
    </source>
</evidence>
<evidence type="ECO:0000256" key="7">
    <source>
        <dbReference type="ARBA" id="ARBA00023098"/>
    </source>
</evidence>
<evidence type="ECO:0000256" key="4">
    <source>
        <dbReference type="ARBA" id="ARBA00022679"/>
    </source>
</evidence>
<reference evidence="12 13" key="1">
    <citation type="submission" date="2019-07" db="EMBL/GenBank/DDBJ databases">
        <title>De Novo Assembly of kiwifruit Actinidia rufa.</title>
        <authorList>
            <person name="Sugita-Konishi S."/>
            <person name="Sato K."/>
            <person name="Mori E."/>
            <person name="Abe Y."/>
            <person name="Kisaki G."/>
            <person name="Hamano K."/>
            <person name="Suezawa K."/>
            <person name="Otani M."/>
            <person name="Fukuda T."/>
            <person name="Manabe T."/>
            <person name="Gomi K."/>
            <person name="Tabuchi M."/>
            <person name="Akimitsu K."/>
            <person name="Kataoka I."/>
        </authorList>
    </citation>
    <scope>NUCLEOTIDE SEQUENCE [LARGE SCALE GENOMIC DNA]</scope>
    <source>
        <strain evidence="13">cv. Fuchu</strain>
    </source>
</reference>
<dbReference type="GO" id="GO:0008374">
    <property type="term" value="F:O-acyltransferase activity"/>
    <property type="evidence" value="ECO:0007669"/>
    <property type="project" value="InterPro"/>
</dbReference>
<keyword evidence="7" id="KW-0443">Lipid metabolism</keyword>
<dbReference type="GO" id="GO:0006629">
    <property type="term" value="P:lipid metabolic process"/>
    <property type="evidence" value="ECO:0007669"/>
    <property type="project" value="UniProtKB-KW"/>
</dbReference>
<evidence type="ECO:0000313" key="13">
    <source>
        <dbReference type="Proteomes" id="UP000585474"/>
    </source>
</evidence>
<evidence type="ECO:0000313" key="12">
    <source>
        <dbReference type="EMBL" id="GFY90649.1"/>
    </source>
</evidence>
<evidence type="ECO:0000256" key="3">
    <source>
        <dbReference type="ARBA" id="ARBA00007282"/>
    </source>
</evidence>
<comment type="subcellular location">
    <subcellularLocation>
        <location evidence="1">Membrane</location>
        <topology evidence="1">Multi-pass membrane protein</topology>
    </subcellularLocation>
</comment>
<evidence type="ECO:0000256" key="10">
    <source>
        <dbReference type="SAM" id="Phobius"/>
    </source>
</evidence>
<keyword evidence="6 10" id="KW-1133">Transmembrane helix</keyword>
<evidence type="ECO:0000256" key="1">
    <source>
        <dbReference type="ARBA" id="ARBA00004141"/>
    </source>
</evidence>
<keyword evidence="13" id="KW-1185">Reference proteome</keyword>
<keyword evidence="9" id="KW-0012">Acyltransferase</keyword>
<dbReference type="InterPro" id="IPR032805">
    <property type="entry name" value="Wax_synthase_dom"/>
</dbReference>
<dbReference type="Pfam" id="PF13813">
    <property type="entry name" value="MBOAT_2"/>
    <property type="match status" value="1"/>
</dbReference>
<evidence type="ECO:0000256" key="2">
    <source>
        <dbReference type="ARBA" id="ARBA00005179"/>
    </source>
</evidence>
<evidence type="ECO:0000256" key="6">
    <source>
        <dbReference type="ARBA" id="ARBA00022989"/>
    </source>
</evidence>
<name>A0A7J0EXI2_9ERIC</name>
<evidence type="ECO:0000256" key="8">
    <source>
        <dbReference type="ARBA" id="ARBA00023136"/>
    </source>
</evidence>
<protein>
    <submittedName>
        <fullName evidence="12">MBOAT (Membrane bound O-acyl transferase) family protein</fullName>
    </submittedName>
</protein>
<evidence type="ECO:0000259" key="11">
    <source>
        <dbReference type="Pfam" id="PF13813"/>
    </source>
</evidence>
<keyword evidence="5 10" id="KW-0812">Transmembrane</keyword>
<dbReference type="InterPro" id="IPR044851">
    <property type="entry name" value="Wax_synthase"/>
</dbReference>